<dbReference type="PROSITE" id="PS51128">
    <property type="entry name" value="ZF_DKSA_2"/>
    <property type="match status" value="1"/>
</dbReference>
<evidence type="ECO:0000256" key="3">
    <source>
        <dbReference type="ARBA" id="ARBA00022833"/>
    </source>
</evidence>
<dbReference type="InterPro" id="IPR000962">
    <property type="entry name" value="Znf_DskA_TraR"/>
</dbReference>
<dbReference type="Proteomes" id="UP000221250">
    <property type="component" value="Segment"/>
</dbReference>
<sequence length="85" mass="9328">MAVGFVRDDGVNDTIESNINNEIDFARSQLIGVGTTHCVECGQAIPLARRKAMPSAKYCIDCQSGHDGSGYVYYNRRGSKDSQLR</sequence>
<keyword evidence="3" id="KW-0862">Zinc</keyword>
<evidence type="ECO:0000256" key="2">
    <source>
        <dbReference type="ARBA" id="ARBA00022771"/>
    </source>
</evidence>
<organism evidence="6 7">
    <name type="scientific">Erwinia phage vB_EamM_Yoloswag</name>
    <dbReference type="NCBI Taxonomy" id="1958956"/>
    <lineage>
        <taxon>Viruses</taxon>
        <taxon>Duplodnaviria</taxon>
        <taxon>Heunggongvirae</taxon>
        <taxon>Uroviricota</taxon>
        <taxon>Caudoviricetes</taxon>
        <taxon>Yoloswagvirus</taxon>
        <taxon>Yoloswagvirus yoloswag</taxon>
    </lineage>
</organism>
<evidence type="ECO:0000313" key="7">
    <source>
        <dbReference type="Proteomes" id="UP000221250"/>
    </source>
</evidence>
<accession>A0A1S6L3I7</accession>
<dbReference type="Gene3D" id="1.20.120.910">
    <property type="entry name" value="DksA, coiled-coil domain"/>
    <property type="match status" value="1"/>
</dbReference>
<dbReference type="SUPFAM" id="SSF57716">
    <property type="entry name" value="Glucocorticoid receptor-like (DNA-binding domain)"/>
    <property type="match status" value="1"/>
</dbReference>
<evidence type="ECO:0000313" key="6">
    <source>
        <dbReference type="EMBL" id="AQT28740.1"/>
    </source>
</evidence>
<feature type="zinc finger region" description="dksA C4-type" evidence="4">
    <location>
        <begin position="38"/>
        <end position="62"/>
    </location>
</feature>
<keyword evidence="7" id="KW-1185">Reference proteome</keyword>
<name>A0A1S6L3I7_9CAUD</name>
<evidence type="ECO:0000256" key="4">
    <source>
        <dbReference type="PROSITE-ProRule" id="PRU00510"/>
    </source>
</evidence>
<keyword evidence="1" id="KW-0479">Metal-binding</keyword>
<keyword evidence="2" id="KW-0863">Zinc-finger</keyword>
<dbReference type="PANTHER" id="PTHR38777">
    <property type="entry name" value="FELS-2 PROPHAGE PROTEIN"/>
    <property type="match status" value="1"/>
</dbReference>
<evidence type="ECO:0000256" key="1">
    <source>
        <dbReference type="ARBA" id="ARBA00022723"/>
    </source>
</evidence>
<evidence type="ECO:0000259" key="5">
    <source>
        <dbReference type="Pfam" id="PF01258"/>
    </source>
</evidence>
<feature type="domain" description="Zinc finger DksA/TraR C4-type" evidence="5">
    <location>
        <begin position="35"/>
        <end position="66"/>
    </location>
</feature>
<gene>
    <name evidence="6" type="ORF">YOLOSWAG_267</name>
</gene>
<dbReference type="Pfam" id="PF01258">
    <property type="entry name" value="zf-dskA_traR"/>
    <property type="match status" value="1"/>
</dbReference>
<dbReference type="PANTHER" id="PTHR38777:SF1">
    <property type="entry name" value="DNAK SUPPRESSOR PROTEIN"/>
    <property type="match status" value="1"/>
</dbReference>
<dbReference type="EMBL" id="KY448244">
    <property type="protein sequence ID" value="AQT28740.1"/>
    <property type="molecule type" value="Genomic_DNA"/>
</dbReference>
<reference evidence="6 7" key="1">
    <citation type="submission" date="2017-01" db="EMBL/GenBank/DDBJ databases">
        <authorList>
            <person name="Mah S.A."/>
            <person name="Swanson W.J."/>
            <person name="Moy G.W."/>
            <person name="Vacquier V.D."/>
        </authorList>
    </citation>
    <scope>NUCLEOTIDE SEQUENCE [LARGE SCALE GENOMIC DNA]</scope>
</reference>
<protein>
    <submittedName>
        <fullName evidence="6">Putative DksA/TraR family C4-type zinc finger protein</fullName>
    </submittedName>
</protein>
<dbReference type="GO" id="GO:0008270">
    <property type="term" value="F:zinc ion binding"/>
    <property type="evidence" value="ECO:0007669"/>
    <property type="project" value="UniProtKB-KW"/>
</dbReference>
<proteinExistence type="predicted"/>
<dbReference type="GO" id="GO:1900378">
    <property type="term" value="P:positive regulation of secondary metabolite biosynthetic process"/>
    <property type="evidence" value="ECO:0007669"/>
    <property type="project" value="TreeGrafter"/>
</dbReference>